<gene>
    <name evidence="2" type="ordered locus">Dred_2638</name>
</gene>
<keyword evidence="3" id="KW-1185">Reference proteome</keyword>
<dbReference type="STRING" id="349161.Dred_2638"/>
<dbReference type="HOGENOM" id="CLU_1892853_0_0_9"/>
<feature type="domain" description="CHASE4" evidence="1">
    <location>
        <begin position="10"/>
        <end position="117"/>
    </location>
</feature>
<dbReference type="KEGG" id="drm:Dred_2638"/>
<dbReference type="AlphaFoldDB" id="A4J7U2"/>
<evidence type="ECO:0000313" key="3">
    <source>
        <dbReference type="Proteomes" id="UP000001556"/>
    </source>
</evidence>
<dbReference type="Pfam" id="PF05228">
    <property type="entry name" value="CHASE4"/>
    <property type="match status" value="1"/>
</dbReference>
<evidence type="ECO:0000313" key="2">
    <source>
        <dbReference type="EMBL" id="ABO51145.1"/>
    </source>
</evidence>
<evidence type="ECO:0000259" key="1">
    <source>
        <dbReference type="Pfam" id="PF05228"/>
    </source>
</evidence>
<dbReference type="Proteomes" id="UP000001556">
    <property type="component" value="Chromosome"/>
</dbReference>
<organism evidence="2 3">
    <name type="scientific">Desulforamulus reducens (strain ATCC BAA-1160 / DSM 100696 / MI-1)</name>
    <name type="common">Desulfotomaculum reducens</name>
    <dbReference type="NCBI Taxonomy" id="349161"/>
    <lineage>
        <taxon>Bacteria</taxon>
        <taxon>Bacillati</taxon>
        <taxon>Bacillota</taxon>
        <taxon>Clostridia</taxon>
        <taxon>Eubacteriales</taxon>
        <taxon>Peptococcaceae</taxon>
        <taxon>Desulforamulus</taxon>
    </lineage>
</organism>
<proteinExistence type="predicted"/>
<protein>
    <recommendedName>
        <fullName evidence="1">CHASE4 domain-containing protein</fullName>
    </recommendedName>
</protein>
<reference evidence="2 3" key="1">
    <citation type="submission" date="2007-03" db="EMBL/GenBank/DDBJ databases">
        <title>Complete sequence of Desulfotomaculum reducens MI-1.</title>
        <authorList>
            <consortium name="US DOE Joint Genome Institute"/>
            <person name="Copeland A."/>
            <person name="Lucas S."/>
            <person name="Lapidus A."/>
            <person name="Barry K."/>
            <person name="Detter J.C."/>
            <person name="Glavina del Rio T."/>
            <person name="Hammon N."/>
            <person name="Israni S."/>
            <person name="Dalin E."/>
            <person name="Tice H."/>
            <person name="Pitluck S."/>
            <person name="Sims D."/>
            <person name="Brettin T."/>
            <person name="Bruce D."/>
            <person name="Han C."/>
            <person name="Tapia R."/>
            <person name="Schmutz J."/>
            <person name="Larimer F."/>
            <person name="Land M."/>
            <person name="Hauser L."/>
            <person name="Kyrpides N."/>
            <person name="Kim E."/>
            <person name="Tebo B.M."/>
            <person name="Richardson P."/>
        </authorList>
    </citation>
    <scope>NUCLEOTIDE SEQUENCE [LARGE SCALE GENOMIC DNA]</scope>
    <source>
        <strain evidence="2 3">MI-1</strain>
    </source>
</reference>
<sequence length="134" mass="14808">MLRSLKKHDINWLENNLLDEDCDFIIVSDKEGSVIANKDAPFDLITEIPVDITNKIKTLDFINGIFLTDKGPAIITVANVKNNEGGGEPPGLLIYGRYITKELLSEVKKTSDSDITIFTNGAIVSTLEQKSEIN</sequence>
<dbReference type="InterPro" id="IPR007892">
    <property type="entry name" value="CHASE4"/>
</dbReference>
<dbReference type="EMBL" id="CP000612">
    <property type="protein sequence ID" value="ABO51145.1"/>
    <property type="molecule type" value="Genomic_DNA"/>
</dbReference>
<name>A4J7U2_DESRM</name>
<accession>A4J7U2</accession>